<dbReference type="AlphaFoldDB" id="X1AEJ0"/>
<name>X1AEJ0_9ZZZZ</name>
<dbReference type="GO" id="GO:0008108">
    <property type="term" value="F:UDP-glucose:hexose-1-phosphate uridylyltransferase activity"/>
    <property type="evidence" value="ECO:0007669"/>
    <property type="project" value="InterPro"/>
</dbReference>
<dbReference type="PANTHER" id="PTHR42763">
    <property type="entry name" value="ADP-GLUCOSE PHOSPHORYLASE"/>
    <property type="match status" value="1"/>
</dbReference>
<dbReference type="GO" id="GO:0008270">
    <property type="term" value="F:zinc ion binding"/>
    <property type="evidence" value="ECO:0007669"/>
    <property type="project" value="InterPro"/>
</dbReference>
<sequence>MSIIRQDLATKDWTIFSTERAKRPFDYKKEEKKQVKKEYLKDCPFCRGNEHMTPKEIYSIRQGNDWKVRVIPNKFPALQAKKIIKATTERHIKEPYLYMDGIGSHEVIIESPKHNDNLPIMKIEQVDRVIQAYRQRFINLSKSDDYQLIIIFRNNGKIAGSSLEHPHSQIVATPFVPSYVRTKLYEAQRYFDDFGTCVYCDMIKYELKNRERLIYENDNFIAFAPFASIVPYNIIIIPKNICHVSLNCLK</sequence>
<evidence type="ECO:0000256" key="1">
    <source>
        <dbReference type="ARBA" id="ARBA00022679"/>
    </source>
</evidence>
<dbReference type="InterPro" id="IPR005849">
    <property type="entry name" value="GalP_Utransf_N"/>
</dbReference>
<keyword evidence="3" id="KW-0119">Carbohydrate metabolism</keyword>
<dbReference type="SUPFAM" id="SSF54197">
    <property type="entry name" value="HIT-like"/>
    <property type="match status" value="2"/>
</dbReference>
<dbReference type="Pfam" id="PF01087">
    <property type="entry name" value="GalP_UDP_transf"/>
    <property type="match status" value="1"/>
</dbReference>
<keyword evidence="2" id="KW-0548">Nucleotidyltransferase</keyword>
<dbReference type="InterPro" id="IPR036265">
    <property type="entry name" value="HIT-like_sf"/>
</dbReference>
<accession>X1AEJ0</accession>
<evidence type="ECO:0000256" key="3">
    <source>
        <dbReference type="ARBA" id="ARBA00023277"/>
    </source>
</evidence>
<keyword evidence="1" id="KW-0808">Transferase</keyword>
<reference evidence="5" key="1">
    <citation type="journal article" date="2014" name="Front. Microbiol.">
        <title>High frequency of phylogenetically diverse reductive dehalogenase-homologous genes in deep subseafloor sedimentary metagenomes.</title>
        <authorList>
            <person name="Kawai M."/>
            <person name="Futagami T."/>
            <person name="Toyoda A."/>
            <person name="Takaki Y."/>
            <person name="Nishi S."/>
            <person name="Hori S."/>
            <person name="Arai W."/>
            <person name="Tsubouchi T."/>
            <person name="Morono Y."/>
            <person name="Uchiyama I."/>
            <person name="Ito T."/>
            <person name="Fujiyama A."/>
            <person name="Inagaki F."/>
            <person name="Takami H."/>
        </authorList>
    </citation>
    <scope>NUCLEOTIDE SEQUENCE</scope>
    <source>
        <strain evidence="5">Expedition CK06-06</strain>
    </source>
</reference>
<dbReference type="InterPro" id="IPR053177">
    <property type="entry name" value="ADP-glucose_phosphorylase"/>
</dbReference>
<dbReference type="InterPro" id="IPR001937">
    <property type="entry name" value="GalP_UDPtransf1"/>
</dbReference>
<dbReference type="Gene3D" id="3.30.428.10">
    <property type="entry name" value="HIT-like"/>
    <property type="match status" value="2"/>
</dbReference>
<evidence type="ECO:0000313" key="5">
    <source>
        <dbReference type="EMBL" id="GAG80304.1"/>
    </source>
</evidence>
<protein>
    <recommendedName>
        <fullName evidence="4">Galactose-1-phosphate uridyl transferase N-terminal domain-containing protein</fullName>
    </recommendedName>
</protein>
<gene>
    <name evidence="5" type="ORF">S01H4_33525</name>
</gene>
<organism evidence="5">
    <name type="scientific">marine sediment metagenome</name>
    <dbReference type="NCBI Taxonomy" id="412755"/>
    <lineage>
        <taxon>unclassified sequences</taxon>
        <taxon>metagenomes</taxon>
        <taxon>ecological metagenomes</taxon>
    </lineage>
</organism>
<feature type="non-terminal residue" evidence="5">
    <location>
        <position position="250"/>
    </location>
</feature>
<evidence type="ECO:0000256" key="2">
    <source>
        <dbReference type="ARBA" id="ARBA00022695"/>
    </source>
</evidence>
<dbReference type="NCBIfam" id="TIGR00209">
    <property type="entry name" value="galT_1"/>
    <property type="match status" value="1"/>
</dbReference>
<dbReference type="EMBL" id="BART01017656">
    <property type="protein sequence ID" value="GAG80304.1"/>
    <property type="molecule type" value="Genomic_DNA"/>
</dbReference>
<evidence type="ECO:0000259" key="4">
    <source>
        <dbReference type="Pfam" id="PF01087"/>
    </source>
</evidence>
<comment type="caution">
    <text evidence="5">The sequence shown here is derived from an EMBL/GenBank/DDBJ whole genome shotgun (WGS) entry which is preliminary data.</text>
</comment>
<dbReference type="PANTHER" id="PTHR42763:SF2">
    <property type="entry name" value="ADP-GLUCOSE PHOSPHORYLASE"/>
    <property type="match status" value="1"/>
</dbReference>
<dbReference type="GO" id="GO:0006012">
    <property type="term" value="P:galactose metabolic process"/>
    <property type="evidence" value="ECO:0007669"/>
    <property type="project" value="InterPro"/>
</dbReference>
<proteinExistence type="predicted"/>
<feature type="domain" description="Galactose-1-phosphate uridyl transferase N-terminal" evidence="4">
    <location>
        <begin position="7"/>
        <end position="177"/>
    </location>
</feature>